<protein>
    <submittedName>
        <fullName evidence="2">Uncharacterized protein</fullName>
    </submittedName>
</protein>
<proteinExistence type="predicted"/>
<keyword evidence="1" id="KW-1133">Transmembrane helix</keyword>
<keyword evidence="1" id="KW-0812">Transmembrane</keyword>
<gene>
    <name evidence="2" type="ORF">Naga_100029g8</name>
</gene>
<dbReference type="AlphaFoldDB" id="W7U8W4"/>
<reference evidence="2 3" key="1">
    <citation type="journal article" date="2014" name="Mol. Plant">
        <title>Chromosome Scale Genome Assembly and Transcriptome Profiling of Nannochloropsis gaditana in Nitrogen Depletion.</title>
        <authorList>
            <person name="Corteggiani Carpinelli E."/>
            <person name="Telatin A."/>
            <person name="Vitulo N."/>
            <person name="Forcato C."/>
            <person name="D'Angelo M."/>
            <person name="Schiavon R."/>
            <person name="Vezzi A."/>
            <person name="Giacometti G.M."/>
            <person name="Morosinotto T."/>
            <person name="Valle G."/>
        </authorList>
    </citation>
    <scope>NUCLEOTIDE SEQUENCE [LARGE SCALE GENOMIC DNA]</scope>
    <source>
        <strain evidence="2 3">B-31</strain>
    </source>
</reference>
<accession>W7U8W4</accession>
<organism evidence="2 3">
    <name type="scientific">Nannochloropsis gaditana</name>
    <dbReference type="NCBI Taxonomy" id="72520"/>
    <lineage>
        <taxon>Eukaryota</taxon>
        <taxon>Sar</taxon>
        <taxon>Stramenopiles</taxon>
        <taxon>Ochrophyta</taxon>
        <taxon>Eustigmatophyceae</taxon>
        <taxon>Eustigmatales</taxon>
        <taxon>Monodopsidaceae</taxon>
        <taxon>Nannochloropsis</taxon>
    </lineage>
</organism>
<keyword evidence="3" id="KW-1185">Reference proteome</keyword>
<feature type="transmembrane region" description="Helical" evidence="1">
    <location>
        <begin position="219"/>
        <end position="237"/>
    </location>
</feature>
<dbReference type="EMBL" id="AZIL01000174">
    <property type="protein sequence ID" value="EWM29261.1"/>
    <property type="molecule type" value="Genomic_DNA"/>
</dbReference>
<name>W7U8W4_9STRA</name>
<evidence type="ECO:0000256" key="1">
    <source>
        <dbReference type="SAM" id="Phobius"/>
    </source>
</evidence>
<keyword evidence="1" id="KW-0472">Membrane</keyword>
<evidence type="ECO:0000313" key="2">
    <source>
        <dbReference type="EMBL" id="EWM29261.1"/>
    </source>
</evidence>
<comment type="caution">
    <text evidence="2">The sequence shown here is derived from an EMBL/GenBank/DDBJ whole genome shotgun (WGS) entry which is preliminary data.</text>
</comment>
<sequence>MWSGNYWRGSQLIRGRISLRRQKMMQTPQKLHLHLRPKQRKRPSSTFVTRYAGSPFFIGGMLHLKRPFFHLCRSLIIGSDMTSSFLIRCVIKSWMPFIGHSRFSCFITTQIALTLERDELVRSLDVTTFELRWELSSQCLRGQSGHEAMECPSSLHESRSLNSLKASFVRSIIRVLGIASGGDPSSVSQVFQCSSPNTNTVFGRERLFEPILATFRTPMVFRNVLVIALLSFFLGLFTRS</sequence>
<dbReference type="Proteomes" id="UP000019335">
    <property type="component" value="Chromosome 3"/>
</dbReference>
<evidence type="ECO:0000313" key="3">
    <source>
        <dbReference type="Proteomes" id="UP000019335"/>
    </source>
</evidence>